<dbReference type="GO" id="GO:0031012">
    <property type="term" value="C:extracellular matrix"/>
    <property type="evidence" value="ECO:0007669"/>
    <property type="project" value="TreeGrafter"/>
</dbReference>
<dbReference type="CTD" id="56955"/>
<dbReference type="InterPro" id="IPR009837">
    <property type="entry name" value="MEPE"/>
</dbReference>
<name>A0A2Y9EAI7_TRIMA</name>
<dbReference type="PANTHER" id="PTHR16510">
    <property type="entry name" value="EXTRACELLULAR MATRIX PHOSPHOGLYCOPROTEIN WITH ASARM MOTIF"/>
    <property type="match status" value="1"/>
</dbReference>
<protein>
    <submittedName>
        <fullName evidence="4">Matrix extracellular phosphoglycoprotein</fullName>
    </submittedName>
</protein>
<evidence type="ECO:0000313" key="4">
    <source>
        <dbReference type="RefSeq" id="XP_004390195.1"/>
    </source>
</evidence>
<evidence type="ECO:0000256" key="1">
    <source>
        <dbReference type="SAM" id="MobiDB-lite"/>
    </source>
</evidence>
<sequence>MHVVCLGLLLSSLTWAAPTFQPQTEKTKQDCVEEQKITYKDHHEKHGYYIFKYVYTSPGRKNQTDIKPEERNKDDTALRHPGKKRKQDLPPKENVVWEREKVLLLLEANENNQSSKSQNIFANRETQHEDHSISNKENAHDGLKMSIYPESTGHNGAENGDNAISKQHDQEEYSADLIRNNTQHLTRPVTVIAPLREERKKKKPRNVLKKFLRGANYAEVFSKGKKNHQKDAQVHNIPVKSKSTYHIQRNSDYLKQLPKVKTISSDFEGSGYTGLQQRGGNDISPFSGDGQPLEDIPGKGDATGPDVEGTDTQKGFSGPSEAETTDPDTRGPGYNEIPEKEEDSGNAIGSRDTTAKEANAAGVSLVEGSNDITGSTNFKELPGKEGNRVDAGSQNAHQGRIEFHYPHAPSKEKRKEGGSDVTKSTDYNEIPKNGKGSTRKGAEHSNRNQETLKERQRFSGKGKSQGLPISSPGFDNEISFHNGPTNGKNTVIHSNGRKNNHVPHRQNAATWNKGMSQRKGSWDYRRPHSNRRSPRLPRKDDSSESSESDSSSDSDGD</sequence>
<reference evidence="4" key="1">
    <citation type="submission" date="2025-08" db="UniProtKB">
        <authorList>
            <consortium name="RefSeq"/>
        </authorList>
    </citation>
    <scope>IDENTIFICATION</scope>
</reference>
<feature type="region of interest" description="Disordered" evidence="1">
    <location>
        <begin position="60"/>
        <end position="91"/>
    </location>
</feature>
<feature type="region of interest" description="Disordered" evidence="1">
    <location>
        <begin position="271"/>
        <end position="557"/>
    </location>
</feature>
<feature type="signal peptide" evidence="2">
    <location>
        <begin position="1"/>
        <end position="16"/>
    </location>
</feature>
<keyword evidence="2" id="KW-0732">Signal</keyword>
<dbReference type="AlphaFoldDB" id="A0A2Y9EAI7"/>
<feature type="compositionally biased region" description="Acidic residues" evidence="1">
    <location>
        <begin position="543"/>
        <end position="557"/>
    </location>
</feature>
<feature type="compositionally biased region" description="Basic and acidic residues" evidence="1">
    <location>
        <begin position="62"/>
        <end position="78"/>
    </location>
</feature>
<dbReference type="GO" id="GO:1990430">
    <property type="term" value="F:extracellular matrix protein binding"/>
    <property type="evidence" value="ECO:0007669"/>
    <property type="project" value="TreeGrafter"/>
</dbReference>
<dbReference type="GO" id="GO:0031214">
    <property type="term" value="P:biomineral tissue development"/>
    <property type="evidence" value="ECO:0007669"/>
    <property type="project" value="InterPro"/>
</dbReference>
<organism evidence="3 4">
    <name type="scientific">Trichechus manatus latirostris</name>
    <name type="common">Florida manatee</name>
    <dbReference type="NCBI Taxonomy" id="127582"/>
    <lineage>
        <taxon>Eukaryota</taxon>
        <taxon>Metazoa</taxon>
        <taxon>Chordata</taxon>
        <taxon>Craniata</taxon>
        <taxon>Vertebrata</taxon>
        <taxon>Euteleostomi</taxon>
        <taxon>Mammalia</taxon>
        <taxon>Eutheria</taxon>
        <taxon>Afrotheria</taxon>
        <taxon>Sirenia</taxon>
        <taxon>Trichechidae</taxon>
        <taxon>Trichechus</taxon>
    </lineage>
</organism>
<dbReference type="Pfam" id="PF07175">
    <property type="entry name" value="Osteoregulin"/>
    <property type="match status" value="1"/>
</dbReference>
<feature type="compositionally biased region" description="Basic residues" evidence="1">
    <location>
        <begin position="495"/>
        <end position="504"/>
    </location>
</feature>
<evidence type="ECO:0000256" key="2">
    <source>
        <dbReference type="SAM" id="SignalP"/>
    </source>
</evidence>
<dbReference type="Proteomes" id="UP000248480">
    <property type="component" value="Unplaced"/>
</dbReference>
<feature type="region of interest" description="Disordered" evidence="1">
    <location>
        <begin position="145"/>
        <end position="170"/>
    </location>
</feature>
<dbReference type="FunCoup" id="A0A2Y9EAI7">
    <property type="interactions" value="97"/>
</dbReference>
<feature type="compositionally biased region" description="Basic residues" evidence="1">
    <location>
        <begin position="527"/>
        <end position="536"/>
    </location>
</feature>
<feature type="compositionally biased region" description="Basic and acidic residues" evidence="1">
    <location>
        <begin position="399"/>
        <end position="418"/>
    </location>
</feature>
<keyword evidence="3" id="KW-1185">Reference proteome</keyword>
<gene>
    <name evidence="4" type="primary">MEPE</name>
</gene>
<feature type="compositionally biased region" description="Basic and acidic residues" evidence="1">
    <location>
        <begin position="440"/>
        <end position="457"/>
    </location>
</feature>
<feature type="compositionally biased region" description="Polar residues" evidence="1">
    <location>
        <begin position="507"/>
        <end position="519"/>
    </location>
</feature>
<dbReference type="PANTHER" id="PTHR16510:SF4">
    <property type="entry name" value="MATRIX EXTRACELLULAR PHOSPHOGLYCOPROTEIN"/>
    <property type="match status" value="1"/>
</dbReference>
<accession>A0A2Y9EAI7</accession>
<dbReference type="GeneID" id="101340791"/>
<dbReference type="RefSeq" id="XP_004390195.1">
    <property type="nucleotide sequence ID" value="XM_004390138.1"/>
</dbReference>
<dbReference type="STRING" id="127582.A0A2Y9EAI7"/>
<evidence type="ECO:0000313" key="3">
    <source>
        <dbReference type="Proteomes" id="UP000248480"/>
    </source>
</evidence>
<feature type="compositionally biased region" description="Polar residues" evidence="1">
    <location>
        <begin position="482"/>
        <end position="493"/>
    </location>
</feature>
<proteinExistence type="predicted"/>
<dbReference type="InParanoid" id="A0A2Y9EAI7"/>
<dbReference type="OrthoDB" id="9041543at2759"/>
<dbReference type="KEGG" id="tmu:101340791"/>
<feature type="chain" id="PRO_5016007383" evidence="2">
    <location>
        <begin position="17"/>
        <end position="557"/>
    </location>
</feature>